<evidence type="ECO:0000313" key="3">
    <source>
        <dbReference type="Proteomes" id="UP000243686"/>
    </source>
</evidence>
<dbReference type="PANTHER" id="PTHR10652:SF0">
    <property type="entry name" value="ADENYLYL CYCLASE-ASSOCIATED PROTEIN"/>
    <property type="match status" value="1"/>
</dbReference>
<accession>A0A1S8X161</accession>
<organism evidence="2 3">
    <name type="scientific">Opisthorchis viverrini</name>
    <name type="common">Southeast Asian liver fluke</name>
    <dbReference type="NCBI Taxonomy" id="6198"/>
    <lineage>
        <taxon>Eukaryota</taxon>
        <taxon>Metazoa</taxon>
        <taxon>Spiralia</taxon>
        <taxon>Lophotrochozoa</taxon>
        <taxon>Platyhelminthes</taxon>
        <taxon>Trematoda</taxon>
        <taxon>Digenea</taxon>
        <taxon>Opisthorchiida</taxon>
        <taxon>Opisthorchiata</taxon>
        <taxon>Opisthorchiidae</taxon>
        <taxon>Opisthorchis</taxon>
    </lineage>
</organism>
<dbReference type="InterPro" id="IPR001837">
    <property type="entry name" value="Adenylate_cyclase-assoc_CAP"/>
</dbReference>
<keyword evidence="3" id="KW-1185">Reference proteome</keyword>
<dbReference type="GO" id="GO:0005737">
    <property type="term" value="C:cytoplasm"/>
    <property type="evidence" value="ECO:0007669"/>
    <property type="project" value="TreeGrafter"/>
</dbReference>
<feature type="domain" description="CAP N-terminal" evidence="1">
    <location>
        <begin position="162"/>
        <end position="319"/>
    </location>
</feature>
<reference evidence="2 3" key="1">
    <citation type="submission" date="2015-03" db="EMBL/GenBank/DDBJ databases">
        <title>Draft genome of the nematode, Opisthorchis viverrini.</title>
        <authorList>
            <person name="Mitreva M."/>
        </authorList>
    </citation>
    <scope>NUCLEOTIDE SEQUENCE [LARGE SCALE GENOMIC DNA]</scope>
    <source>
        <strain evidence="2">Khon Kaen</strain>
    </source>
</reference>
<feature type="non-terminal residue" evidence="2">
    <location>
        <position position="434"/>
    </location>
</feature>
<dbReference type="EMBL" id="KV892662">
    <property type="protein sequence ID" value="OON20407.1"/>
    <property type="molecule type" value="Genomic_DNA"/>
</dbReference>
<name>A0A1S8X161_OPIVI</name>
<dbReference type="SUPFAM" id="SSF101278">
    <property type="entry name" value="N-terminal domain of adenylylcyclase associated protein, CAP"/>
    <property type="match status" value="1"/>
</dbReference>
<dbReference type="GO" id="GO:0019933">
    <property type="term" value="P:cAMP-mediated signaling"/>
    <property type="evidence" value="ECO:0007669"/>
    <property type="project" value="TreeGrafter"/>
</dbReference>
<evidence type="ECO:0000259" key="1">
    <source>
        <dbReference type="Pfam" id="PF21938"/>
    </source>
</evidence>
<proteinExistence type="predicted"/>
<evidence type="ECO:0000313" key="2">
    <source>
        <dbReference type="EMBL" id="OON20407.1"/>
    </source>
</evidence>
<dbReference type="GO" id="GO:0003779">
    <property type="term" value="F:actin binding"/>
    <property type="evidence" value="ECO:0007669"/>
    <property type="project" value="InterPro"/>
</dbReference>
<dbReference type="AlphaFoldDB" id="A0A1S8X161"/>
<sequence>MSKKFTLFGCFSGWGKPLESKKLTKFHTRDRSESLADLPSITELSHVNATVTKSHCERDGSARETVSLSTASQIPVLGDTTSASLGGWSSVHHPEGSADLSKINLLASEDSCSLIRPILGALSRSNELSEECYERLELLVQRLEHLAGIRSTVVDSRGLLAFQALIDKVLPHYLVLSTGLGPEVKQQSLRVREAFELVRNLIKLSITYVKPTPIVWEEYYKPVSYKLLEIADFDQNMPDPLCRHQLTMVADSAIVLAWCTVPTSSVLVKEIREATNAFANKGFQYCYSSHATHTEWIRAWMACIKGVQDVVDTHFRYGLTWLPEGPKVPPPPKAIRPMLMYDNGRVASNRTTTKVCDSISYLPTDMCLIANVPSVGLYKASNPVLHTVLSNLMVAVHLLSSINTESTLLQPTCSCIYIAQFFLGLDGDLLSNFT</sequence>
<dbReference type="InterPro" id="IPR053950">
    <property type="entry name" value="CAP_N"/>
</dbReference>
<dbReference type="GO" id="GO:0007015">
    <property type="term" value="P:actin filament organization"/>
    <property type="evidence" value="ECO:0007669"/>
    <property type="project" value="TreeGrafter"/>
</dbReference>
<dbReference type="PANTHER" id="PTHR10652">
    <property type="entry name" value="ADENYLYL CYCLASE-ASSOCIATED PROTEIN"/>
    <property type="match status" value="1"/>
</dbReference>
<gene>
    <name evidence="2" type="ORF">X801_03715</name>
</gene>
<dbReference type="GO" id="GO:0008179">
    <property type="term" value="F:adenylate cyclase binding"/>
    <property type="evidence" value="ECO:0007669"/>
    <property type="project" value="TreeGrafter"/>
</dbReference>
<dbReference type="Pfam" id="PF21938">
    <property type="entry name" value="CAP_N"/>
    <property type="match status" value="1"/>
</dbReference>
<dbReference type="InterPro" id="IPR036222">
    <property type="entry name" value="CAP_N_sf"/>
</dbReference>
<protein>
    <recommendedName>
        <fullName evidence="1">CAP N-terminal domain-containing protein</fullName>
    </recommendedName>
</protein>
<dbReference type="Proteomes" id="UP000243686">
    <property type="component" value="Unassembled WGS sequence"/>
</dbReference>
<dbReference type="Gene3D" id="1.25.40.330">
    <property type="entry name" value="Adenylate cyclase-associated CAP, N-terminal domain"/>
    <property type="match status" value="1"/>
</dbReference>